<dbReference type="InterPro" id="IPR003033">
    <property type="entry name" value="SCP2_sterol-bd_dom"/>
</dbReference>
<gene>
    <name evidence="2" type="ORF">PGH26_03255</name>
</gene>
<dbReference type="PANTHER" id="PTHR10094:SF25">
    <property type="entry name" value="SCP2 STEROL-BINDING DOMAIN-CONTAINING PROTEIN 1"/>
    <property type="match status" value="1"/>
</dbReference>
<dbReference type="Proteomes" id="UP001303532">
    <property type="component" value="Chromosome"/>
</dbReference>
<sequence>MIEHEKDLQQTWEEIERQLNDNSAPIQGLNVSYGFNLSGNEAGNYVLTFADNQASVTAKETDIADCTLTMKVEDFYKLLAGKLNTTTAFMMGKLKVKGSLGLALKLENILTQYRF</sequence>
<evidence type="ECO:0000313" key="2">
    <source>
        <dbReference type="EMBL" id="WOV85863.1"/>
    </source>
</evidence>
<dbReference type="RefSeq" id="WP_323693456.1">
    <property type="nucleotide sequence ID" value="NZ_CP116341.1"/>
</dbReference>
<evidence type="ECO:0000313" key="3">
    <source>
        <dbReference type="Proteomes" id="UP001303532"/>
    </source>
</evidence>
<dbReference type="EMBL" id="CP116341">
    <property type="protein sequence ID" value="WOV85863.1"/>
    <property type="molecule type" value="Genomic_DNA"/>
</dbReference>
<organism evidence="2 3">
    <name type="scientific">Sporosarcina jeotgali</name>
    <dbReference type="NCBI Taxonomy" id="3020056"/>
    <lineage>
        <taxon>Bacteria</taxon>
        <taxon>Bacillati</taxon>
        <taxon>Bacillota</taxon>
        <taxon>Bacilli</taxon>
        <taxon>Bacillales</taxon>
        <taxon>Caryophanaceae</taxon>
        <taxon>Sporosarcina</taxon>
    </lineage>
</organism>
<proteinExistence type="predicted"/>
<keyword evidence="3" id="KW-1185">Reference proteome</keyword>
<reference evidence="2 3" key="1">
    <citation type="submission" date="2023-01" db="EMBL/GenBank/DDBJ databases">
        <title>Sporosarcina sp. nov., isolated from Korean tranditional fermented seafood 'Jeotgal'.</title>
        <authorList>
            <person name="Yang A.-I."/>
        </authorList>
    </citation>
    <scope>NUCLEOTIDE SEQUENCE [LARGE SCALE GENOMIC DNA]</scope>
    <source>
        <strain evidence="2 3">B2O-1</strain>
    </source>
</reference>
<feature type="domain" description="SCP2" evidence="1">
    <location>
        <begin position="14"/>
        <end position="110"/>
    </location>
</feature>
<dbReference type="InterPro" id="IPR036527">
    <property type="entry name" value="SCP2_sterol-bd_dom_sf"/>
</dbReference>
<dbReference type="SUPFAM" id="SSF55718">
    <property type="entry name" value="SCP-like"/>
    <property type="match status" value="1"/>
</dbReference>
<dbReference type="Gene3D" id="3.30.1050.10">
    <property type="entry name" value="SCP2 sterol-binding domain"/>
    <property type="match status" value="1"/>
</dbReference>
<protein>
    <submittedName>
        <fullName evidence="2">SCP2 sterol-binding domain-containing protein</fullName>
    </submittedName>
</protein>
<dbReference type="PANTHER" id="PTHR10094">
    <property type="entry name" value="STEROL CARRIER PROTEIN 2 SCP-2 FAMILY PROTEIN"/>
    <property type="match status" value="1"/>
</dbReference>
<dbReference type="Pfam" id="PF02036">
    <property type="entry name" value="SCP2"/>
    <property type="match status" value="1"/>
</dbReference>
<name>A0ABZ0L172_9BACL</name>
<accession>A0ABZ0L172</accession>
<evidence type="ECO:0000259" key="1">
    <source>
        <dbReference type="Pfam" id="PF02036"/>
    </source>
</evidence>